<dbReference type="Proteomes" id="UP000239366">
    <property type="component" value="Unassembled WGS sequence"/>
</dbReference>
<proteinExistence type="inferred from homology"/>
<dbReference type="Gene3D" id="2.60.120.200">
    <property type="match status" value="1"/>
</dbReference>
<organism evidence="4 5">
    <name type="scientific">Aureicoccus marinus</name>
    <dbReference type="NCBI Taxonomy" id="754435"/>
    <lineage>
        <taxon>Bacteria</taxon>
        <taxon>Pseudomonadati</taxon>
        <taxon>Bacteroidota</taxon>
        <taxon>Flavobacteriia</taxon>
        <taxon>Flavobacteriales</taxon>
        <taxon>Flavobacteriaceae</taxon>
        <taxon>Aureicoccus</taxon>
    </lineage>
</organism>
<dbReference type="CDD" id="cd08023">
    <property type="entry name" value="GH16_laminarinase_like"/>
    <property type="match status" value="1"/>
</dbReference>
<dbReference type="SUPFAM" id="SSF49899">
    <property type="entry name" value="Concanavalin A-like lectins/glucanases"/>
    <property type="match status" value="1"/>
</dbReference>
<gene>
    <name evidence="4" type="ORF">BST99_05020</name>
</gene>
<dbReference type="EMBL" id="MQVX01000001">
    <property type="protein sequence ID" value="PQJ15175.1"/>
    <property type="molecule type" value="Genomic_DNA"/>
</dbReference>
<protein>
    <recommendedName>
        <fullName evidence="3">GH16 domain-containing protein</fullName>
    </recommendedName>
</protein>
<comment type="caution">
    <text evidence="4">The sequence shown here is derived from an EMBL/GenBank/DDBJ whole genome shotgun (WGS) entry which is preliminary data.</text>
</comment>
<dbReference type="RefSeq" id="WP_105000828.1">
    <property type="nucleotide sequence ID" value="NZ_MQVX01000001.1"/>
</dbReference>
<keyword evidence="2" id="KW-0732">Signal</keyword>
<keyword evidence="5" id="KW-1185">Reference proteome</keyword>
<dbReference type="PANTHER" id="PTHR10963:SF55">
    <property type="entry name" value="GLYCOSIDE HYDROLASE FAMILY 16 PROTEIN"/>
    <property type="match status" value="1"/>
</dbReference>
<dbReference type="InterPro" id="IPR050546">
    <property type="entry name" value="Glycosyl_Hydrlase_16"/>
</dbReference>
<dbReference type="PANTHER" id="PTHR10963">
    <property type="entry name" value="GLYCOSYL HYDROLASE-RELATED"/>
    <property type="match status" value="1"/>
</dbReference>
<dbReference type="AlphaFoldDB" id="A0A2S7T6P4"/>
<dbReference type="InterPro" id="IPR000757">
    <property type="entry name" value="Beta-glucanase-like"/>
</dbReference>
<feature type="signal peptide" evidence="2">
    <location>
        <begin position="1"/>
        <end position="17"/>
    </location>
</feature>
<sequence>MIKKVFFPLLCAVVVLSACMDKQKNNGSPPSSDWKIIFEDNFDRDLSQWNVWYGGAYNDEIQLYRPEQLSLKEGVLHIRTERQVIQGPTTNVDSTQKSFEYVSGRIESKELFGFSELEGDREYRFVARLKLPKGVGMWPAFWTYGDPWPTQGEIDILEARGNRPKQFQSNLFYGTTPGINMNKDTEVEYEADLNLTDDFFVYEMIWKADRIEIWFEGELKHTYLADANNNIDQMALKKQKVVFNNAVGGWFIGNMSSESFGNSAVMEVDWVRVYKR</sequence>
<dbReference type="GO" id="GO:0004553">
    <property type="term" value="F:hydrolase activity, hydrolyzing O-glycosyl compounds"/>
    <property type="evidence" value="ECO:0007669"/>
    <property type="project" value="InterPro"/>
</dbReference>
<evidence type="ECO:0000313" key="5">
    <source>
        <dbReference type="Proteomes" id="UP000239366"/>
    </source>
</evidence>
<dbReference type="OrthoDB" id="9809583at2"/>
<comment type="similarity">
    <text evidence="1">Belongs to the glycosyl hydrolase 16 family.</text>
</comment>
<dbReference type="PROSITE" id="PS51762">
    <property type="entry name" value="GH16_2"/>
    <property type="match status" value="1"/>
</dbReference>
<dbReference type="InterPro" id="IPR013320">
    <property type="entry name" value="ConA-like_dom_sf"/>
</dbReference>
<dbReference type="GO" id="GO:0005975">
    <property type="term" value="P:carbohydrate metabolic process"/>
    <property type="evidence" value="ECO:0007669"/>
    <property type="project" value="InterPro"/>
</dbReference>
<evidence type="ECO:0000256" key="2">
    <source>
        <dbReference type="SAM" id="SignalP"/>
    </source>
</evidence>
<dbReference type="Pfam" id="PF00722">
    <property type="entry name" value="Glyco_hydro_16"/>
    <property type="match status" value="1"/>
</dbReference>
<evidence type="ECO:0000313" key="4">
    <source>
        <dbReference type="EMBL" id="PQJ15175.1"/>
    </source>
</evidence>
<feature type="chain" id="PRO_5015412926" description="GH16 domain-containing protein" evidence="2">
    <location>
        <begin position="18"/>
        <end position="276"/>
    </location>
</feature>
<dbReference type="PROSITE" id="PS51257">
    <property type="entry name" value="PROKAR_LIPOPROTEIN"/>
    <property type="match status" value="1"/>
</dbReference>
<feature type="domain" description="GH16" evidence="3">
    <location>
        <begin position="21"/>
        <end position="276"/>
    </location>
</feature>
<evidence type="ECO:0000259" key="3">
    <source>
        <dbReference type="PROSITE" id="PS51762"/>
    </source>
</evidence>
<name>A0A2S7T6P4_9FLAO</name>
<accession>A0A2S7T6P4</accession>
<reference evidence="5" key="1">
    <citation type="submission" date="2016-11" db="EMBL/GenBank/DDBJ databases">
        <title>Trade-off between light-utilization and light-protection in marine flavobacteria.</title>
        <authorList>
            <person name="Kumagai Y."/>
            <person name="Yoshizawa S."/>
            <person name="Kogure K."/>
        </authorList>
    </citation>
    <scope>NUCLEOTIDE SEQUENCE [LARGE SCALE GENOMIC DNA]</scope>
    <source>
        <strain evidence="5">SG-18</strain>
    </source>
</reference>
<evidence type="ECO:0000256" key="1">
    <source>
        <dbReference type="ARBA" id="ARBA00006865"/>
    </source>
</evidence>